<dbReference type="GO" id="GO:0005683">
    <property type="term" value="C:U7 snRNP"/>
    <property type="evidence" value="ECO:0007669"/>
    <property type="project" value="TreeGrafter"/>
</dbReference>
<name>A0A238BXB2_9BILA</name>
<dbReference type="InterPro" id="IPR039267">
    <property type="entry name" value="Lsm11"/>
</dbReference>
<organism evidence="1 2">
    <name type="scientific">Onchocerca flexuosa</name>
    <dbReference type="NCBI Taxonomy" id="387005"/>
    <lineage>
        <taxon>Eukaryota</taxon>
        <taxon>Metazoa</taxon>
        <taxon>Ecdysozoa</taxon>
        <taxon>Nematoda</taxon>
        <taxon>Chromadorea</taxon>
        <taxon>Rhabditida</taxon>
        <taxon>Spirurina</taxon>
        <taxon>Spiruromorpha</taxon>
        <taxon>Filarioidea</taxon>
        <taxon>Onchocercidae</taxon>
        <taxon>Onchocerca</taxon>
    </lineage>
</organism>
<dbReference type="InterPro" id="IPR010920">
    <property type="entry name" value="LSM_dom_sf"/>
</dbReference>
<dbReference type="GO" id="GO:0071209">
    <property type="term" value="F:U7 snRNA binding"/>
    <property type="evidence" value="ECO:0007669"/>
    <property type="project" value="InterPro"/>
</dbReference>
<protein>
    <recommendedName>
        <fullName evidence="3">LSM domain-containing protein</fullName>
    </recommendedName>
</protein>
<sequence>MNLEIYKSSQTTCCVLNFYAWLVNSTDGTMEEAAIKMEASWFMDLFSSNFNAEKILNDLHVPSTRSNNFESIDEFEQYLWHTNAALVTQLQRLEVRENAEKKSSIGLSREVRLSQICAQRGRNVTEPVKQLNLSKKDQQGPMKRLEECMEQGHTVCISLRGRNSVNSFIQAKIVAFDKHWNLLIRDGNESFKPPVRMKCRATKSMQITRSDQYYESECEDRENKTKTLWRRYLPCSLIRGDNVVLIFVSPRLSFKRFLQDDQKRIDGTSTHISDSRKPFRLLQDNANR</sequence>
<evidence type="ECO:0008006" key="3">
    <source>
        <dbReference type="Google" id="ProtNLM"/>
    </source>
</evidence>
<dbReference type="EMBL" id="KZ269990">
    <property type="protein sequence ID" value="OZC09899.1"/>
    <property type="molecule type" value="Genomic_DNA"/>
</dbReference>
<dbReference type="PANTHER" id="PTHR21415">
    <property type="entry name" value="U7 SNRNA-ASSOCIATED SM-LIKE PROTEIN LSM11"/>
    <property type="match status" value="1"/>
</dbReference>
<dbReference type="SUPFAM" id="SSF50182">
    <property type="entry name" value="Sm-like ribonucleoproteins"/>
    <property type="match status" value="1"/>
</dbReference>
<dbReference type="Proteomes" id="UP000242913">
    <property type="component" value="Unassembled WGS sequence"/>
</dbReference>
<keyword evidence="2" id="KW-1185">Reference proteome</keyword>
<evidence type="ECO:0000313" key="1">
    <source>
        <dbReference type="EMBL" id="OZC09899.1"/>
    </source>
</evidence>
<dbReference type="OrthoDB" id="10002367at2759"/>
<reference evidence="1 2" key="1">
    <citation type="submission" date="2015-12" db="EMBL/GenBank/DDBJ databases">
        <title>Draft genome of the nematode, Onchocerca flexuosa.</title>
        <authorList>
            <person name="Mitreva M."/>
        </authorList>
    </citation>
    <scope>NUCLEOTIDE SEQUENCE [LARGE SCALE GENOMIC DNA]</scope>
    <source>
        <strain evidence="1">Red Deer</strain>
    </source>
</reference>
<gene>
    <name evidence="1" type="ORF">X798_03005</name>
</gene>
<dbReference type="Gene3D" id="2.30.30.100">
    <property type="match status" value="1"/>
</dbReference>
<dbReference type="PANTHER" id="PTHR21415:SF1">
    <property type="entry name" value="U7 SNRNA-ASSOCIATED SM-LIKE PROTEIN LSM11"/>
    <property type="match status" value="1"/>
</dbReference>
<accession>A0A238BXB2</accession>
<proteinExistence type="predicted"/>
<dbReference type="GO" id="GO:0006398">
    <property type="term" value="P:mRNA 3'-end processing by stem-loop binding and cleavage"/>
    <property type="evidence" value="ECO:0007669"/>
    <property type="project" value="TreeGrafter"/>
</dbReference>
<evidence type="ECO:0000313" key="2">
    <source>
        <dbReference type="Proteomes" id="UP000242913"/>
    </source>
</evidence>
<dbReference type="AlphaFoldDB" id="A0A238BXB2"/>